<keyword evidence="2" id="KW-0186">Copper</keyword>
<protein>
    <submittedName>
        <fullName evidence="4">SCO family protein</fullName>
    </submittedName>
</protein>
<evidence type="ECO:0000256" key="1">
    <source>
        <dbReference type="ARBA" id="ARBA00010996"/>
    </source>
</evidence>
<dbReference type="PROSITE" id="PS51352">
    <property type="entry name" value="THIOREDOXIN_2"/>
    <property type="match status" value="1"/>
</dbReference>
<dbReference type="InterPro" id="IPR013766">
    <property type="entry name" value="Thioredoxin_domain"/>
</dbReference>
<dbReference type="Gene3D" id="3.40.30.10">
    <property type="entry name" value="Glutaredoxin"/>
    <property type="match status" value="1"/>
</dbReference>
<reference evidence="4 5" key="1">
    <citation type="submission" date="2022-05" db="EMBL/GenBank/DDBJ databases">
        <title>Genome Sequencing of Bee-Associated Microbes.</title>
        <authorList>
            <person name="Dunlap C."/>
        </authorList>
    </citation>
    <scope>NUCLEOTIDE SEQUENCE [LARGE SCALE GENOMIC DNA]</scope>
    <source>
        <strain evidence="4 5">NRRL NRS-1438</strain>
    </source>
</reference>
<gene>
    <name evidence="4" type="ORF">M5X09_17270</name>
</gene>
<evidence type="ECO:0000256" key="2">
    <source>
        <dbReference type="ARBA" id="ARBA00023008"/>
    </source>
</evidence>
<organism evidence="4 5">
    <name type="scientific">Paenibacillus apiarius</name>
    <dbReference type="NCBI Taxonomy" id="46240"/>
    <lineage>
        <taxon>Bacteria</taxon>
        <taxon>Bacillati</taxon>
        <taxon>Bacillota</taxon>
        <taxon>Bacilli</taxon>
        <taxon>Bacillales</taxon>
        <taxon>Paenibacillaceae</taxon>
        <taxon>Paenibacillus</taxon>
    </lineage>
</organism>
<evidence type="ECO:0000313" key="4">
    <source>
        <dbReference type="EMBL" id="MCY9521396.1"/>
    </source>
</evidence>
<dbReference type="InterPro" id="IPR036249">
    <property type="entry name" value="Thioredoxin-like_sf"/>
</dbReference>
<comment type="similarity">
    <text evidence="1">Belongs to the SCO1/2 family.</text>
</comment>
<dbReference type="InterPro" id="IPR003782">
    <property type="entry name" value="SCO1/SenC"/>
</dbReference>
<keyword evidence="5" id="KW-1185">Reference proteome</keyword>
<dbReference type="PANTHER" id="PTHR12151:SF25">
    <property type="entry name" value="LINALOOL DEHYDRATASE_ISOMERASE DOMAIN-CONTAINING PROTEIN"/>
    <property type="match status" value="1"/>
</dbReference>
<dbReference type="CDD" id="cd02968">
    <property type="entry name" value="SCO"/>
    <property type="match status" value="1"/>
</dbReference>
<dbReference type="EMBL" id="JAMDLW010000023">
    <property type="protein sequence ID" value="MCY9521396.1"/>
    <property type="molecule type" value="Genomic_DNA"/>
</dbReference>
<feature type="domain" description="Thioredoxin" evidence="3">
    <location>
        <begin position="14"/>
        <end position="179"/>
    </location>
</feature>
<comment type="caution">
    <text evidence="4">The sequence shown here is derived from an EMBL/GenBank/DDBJ whole genome shotgun (WGS) entry which is preliminary data.</text>
</comment>
<name>A0ABT4DVP2_9BACL</name>
<dbReference type="SUPFAM" id="SSF52833">
    <property type="entry name" value="Thioredoxin-like"/>
    <property type="match status" value="1"/>
</dbReference>
<dbReference type="PANTHER" id="PTHR12151">
    <property type="entry name" value="ELECTRON TRANSPORT PROTIN SCO1/SENC FAMILY MEMBER"/>
    <property type="match status" value="1"/>
</dbReference>
<dbReference type="Pfam" id="PF02630">
    <property type="entry name" value="SCO1-SenC"/>
    <property type="match status" value="1"/>
</dbReference>
<evidence type="ECO:0000313" key="5">
    <source>
        <dbReference type="Proteomes" id="UP001207626"/>
    </source>
</evidence>
<evidence type="ECO:0000259" key="3">
    <source>
        <dbReference type="PROSITE" id="PS51352"/>
    </source>
</evidence>
<proteinExistence type="inferred from homology"/>
<accession>A0ABT4DVP2</accession>
<dbReference type="Proteomes" id="UP001207626">
    <property type="component" value="Unassembled WGS sequence"/>
</dbReference>
<sequence>MIVIASACGSGKPNQLNYQVAPFESINQDGNPVSLADLKGKVWIADFVFTYCTTVCPTMTANMSELQSRLKSAGIEAVLISFSVDPERDDPEALKNYLTKFDADFSNWHALTGYEFNEIKTFIVNSFKTVVAKDTSSDQVIHGTSFFLVDPAGTVVAKYDGMTDTPYDKIMKDVKALQRQGGNLAGRS</sequence>